<dbReference type="PANTHER" id="PTHR43884">
    <property type="entry name" value="ACYL-COA DEHYDROGENASE"/>
    <property type="match status" value="1"/>
</dbReference>
<dbReference type="InterPro" id="IPR036250">
    <property type="entry name" value="AcylCo_DH-like_C"/>
</dbReference>
<dbReference type="EMBL" id="BARU01030885">
    <property type="protein sequence ID" value="GAH68373.1"/>
    <property type="molecule type" value="Genomic_DNA"/>
</dbReference>
<dbReference type="PANTHER" id="PTHR43884:SF12">
    <property type="entry name" value="ISOVALERYL-COA DEHYDROGENASE, MITOCHONDRIAL-RELATED"/>
    <property type="match status" value="1"/>
</dbReference>
<proteinExistence type="predicted"/>
<dbReference type="GO" id="GO:0003995">
    <property type="term" value="F:acyl-CoA dehydrogenase activity"/>
    <property type="evidence" value="ECO:0007669"/>
    <property type="project" value="TreeGrafter"/>
</dbReference>
<dbReference type="CDD" id="cd00567">
    <property type="entry name" value="ACAD"/>
    <property type="match status" value="1"/>
</dbReference>
<protein>
    <recommendedName>
        <fullName evidence="2">Acyl-CoA dehydrogenase/oxidase C-terminal domain-containing protein</fullName>
    </recommendedName>
</protein>
<reference evidence="3" key="1">
    <citation type="journal article" date="2014" name="Front. Microbiol.">
        <title>High frequency of phylogenetically diverse reductive dehalogenase-homologous genes in deep subseafloor sedimentary metagenomes.</title>
        <authorList>
            <person name="Kawai M."/>
            <person name="Futagami T."/>
            <person name="Toyoda A."/>
            <person name="Takaki Y."/>
            <person name="Nishi S."/>
            <person name="Hori S."/>
            <person name="Arai W."/>
            <person name="Tsubouchi T."/>
            <person name="Morono Y."/>
            <person name="Uchiyama I."/>
            <person name="Ito T."/>
            <person name="Fujiyama A."/>
            <person name="Inagaki F."/>
            <person name="Takami H."/>
        </authorList>
    </citation>
    <scope>NUCLEOTIDE SEQUENCE</scope>
    <source>
        <strain evidence="3">Expedition CK06-06</strain>
    </source>
</reference>
<sequence length="153" mass="17291">EGKAFRDVNRTLSGDSIEIGASAVGLARAAYETALEYASERRVWGCPIREHESVASKLVEMRMYIEATRTFIWKLCWAEEHPQLSDGLDRMGTMAKIYATSLIQKVVADAMQILGAYGYTKDYPLEKYMRDAMAMPIRGTTNEVLKIFLAREL</sequence>
<organism evidence="3">
    <name type="scientific">marine sediment metagenome</name>
    <dbReference type="NCBI Taxonomy" id="412755"/>
    <lineage>
        <taxon>unclassified sequences</taxon>
        <taxon>metagenomes</taxon>
        <taxon>ecological metagenomes</taxon>
    </lineage>
</organism>
<feature type="domain" description="Acyl-CoA dehydrogenase/oxidase C-terminal" evidence="2">
    <location>
        <begin position="6"/>
        <end position="152"/>
    </location>
</feature>
<gene>
    <name evidence="3" type="ORF">S03H2_48928</name>
</gene>
<keyword evidence="1" id="KW-0285">Flavoprotein</keyword>
<comment type="caution">
    <text evidence="3">The sequence shown here is derived from an EMBL/GenBank/DDBJ whole genome shotgun (WGS) entry which is preliminary data.</text>
</comment>
<feature type="non-terminal residue" evidence="3">
    <location>
        <position position="1"/>
    </location>
</feature>
<dbReference type="InterPro" id="IPR009075">
    <property type="entry name" value="AcylCo_DH/oxidase_C"/>
</dbReference>
<dbReference type="Pfam" id="PF00441">
    <property type="entry name" value="Acyl-CoA_dh_1"/>
    <property type="match status" value="1"/>
</dbReference>
<dbReference type="AlphaFoldDB" id="X1JF31"/>
<evidence type="ECO:0000313" key="3">
    <source>
        <dbReference type="EMBL" id="GAH68373.1"/>
    </source>
</evidence>
<evidence type="ECO:0000256" key="1">
    <source>
        <dbReference type="ARBA" id="ARBA00022630"/>
    </source>
</evidence>
<evidence type="ECO:0000259" key="2">
    <source>
        <dbReference type="Pfam" id="PF00441"/>
    </source>
</evidence>
<name>X1JF31_9ZZZZ</name>
<accession>X1JF31</accession>
<dbReference type="SUPFAM" id="SSF47203">
    <property type="entry name" value="Acyl-CoA dehydrogenase C-terminal domain-like"/>
    <property type="match status" value="1"/>
</dbReference>
<dbReference type="Gene3D" id="1.20.140.10">
    <property type="entry name" value="Butyryl-CoA Dehydrogenase, subunit A, domain 3"/>
    <property type="match status" value="1"/>
</dbReference>